<evidence type="ECO:0000313" key="2">
    <source>
        <dbReference type="EMBL" id="QSB16819.1"/>
    </source>
</evidence>
<gene>
    <name evidence="2" type="ORF">JQS43_11340</name>
</gene>
<dbReference type="GO" id="GO:0015833">
    <property type="term" value="P:peptide transport"/>
    <property type="evidence" value="ECO:0007669"/>
    <property type="project" value="TreeGrafter"/>
</dbReference>
<dbReference type="PIRSF" id="PIRSF002741">
    <property type="entry name" value="MppA"/>
    <property type="match status" value="1"/>
</dbReference>
<organism evidence="2 3">
    <name type="scientific">Natronosporangium hydrolyticum</name>
    <dbReference type="NCBI Taxonomy" id="2811111"/>
    <lineage>
        <taxon>Bacteria</taxon>
        <taxon>Bacillati</taxon>
        <taxon>Actinomycetota</taxon>
        <taxon>Actinomycetes</taxon>
        <taxon>Micromonosporales</taxon>
        <taxon>Micromonosporaceae</taxon>
        <taxon>Natronosporangium</taxon>
    </lineage>
</organism>
<dbReference type="InterPro" id="IPR000914">
    <property type="entry name" value="SBP_5_dom"/>
</dbReference>
<dbReference type="GO" id="GO:0043190">
    <property type="term" value="C:ATP-binding cassette (ABC) transporter complex"/>
    <property type="evidence" value="ECO:0007669"/>
    <property type="project" value="InterPro"/>
</dbReference>
<name>A0A895YMX2_9ACTN</name>
<evidence type="ECO:0000313" key="3">
    <source>
        <dbReference type="Proteomes" id="UP000662857"/>
    </source>
</evidence>
<dbReference type="Gene3D" id="3.10.105.10">
    <property type="entry name" value="Dipeptide-binding Protein, Domain 3"/>
    <property type="match status" value="1"/>
</dbReference>
<dbReference type="EMBL" id="CP070499">
    <property type="protein sequence ID" value="QSB16819.1"/>
    <property type="molecule type" value="Genomic_DNA"/>
</dbReference>
<keyword evidence="3" id="KW-1185">Reference proteome</keyword>
<feature type="domain" description="Solute-binding protein family 5" evidence="1">
    <location>
        <begin position="38"/>
        <end position="394"/>
    </location>
</feature>
<dbReference type="SUPFAM" id="SSF53850">
    <property type="entry name" value="Periplasmic binding protein-like II"/>
    <property type="match status" value="1"/>
</dbReference>
<dbReference type="InterPro" id="IPR039424">
    <property type="entry name" value="SBP_5"/>
</dbReference>
<dbReference type="RefSeq" id="WP_239679055.1">
    <property type="nucleotide sequence ID" value="NZ_CP070499.1"/>
</dbReference>
<dbReference type="KEGG" id="nhy:JQS43_11340"/>
<accession>A0A895YMX2</accession>
<dbReference type="InterPro" id="IPR030678">
    <property type="entry name" value="Peptide/Ni-bd"/>
</dbReference>
<sequence>MAVAESRCAVTPLAMSGLSTVSYGMAELLVRPLPDGGIEPWLAESFTQEQPDTWRIQLRDGVRFHNGREVDAEAVVAAMEYASERSFAADPVSTGTVEATGPQEVTIVTGEPLAVTPQSLASIYSYPIFDVAALEAAGEDEAEVVAAGVYTGPFRPSAVTGQTIHAERFEDYWGPAPAVANLELRCITDAQARVSAVRAGEADIALSPPPDAAAALADDPRATYVAGSEAEATFLQFNLTQPPFDELAVRQAVVQGIDYSALAEGLGLTGPPAAGLYPAGMPWAGETQGTDLAAAQRLLADAGYQPGEDGVGERDGVPLRITYLWSEDPSHESLGILLRDQLAPLGFDVHLRQVEAHYDNASWPEEWHVNANPLTMDGLGNDPTQVLYTWLGQGGLNFGQVADEQLDDVIAQARLTADQGERDDLLRQAQELVWAEGYGVVAAFWPVGAVVNTGYGGFLPDSKLLHIGADLAPSS</sequence>
<evidence type="ECO:0000259" key="1">
    <source>
        <dbReference type="Pfam" id="PF00496"/>
    </source>
</evidence>
<dbReference type="Pfam" id="PF00496">
    <property type="entry name" value="SBP_bac_5"/>
    <property type="match status" value="1"/>
</dbReference>
<dbReference type="Proteomes" id="UP000662857">
    <property type="component" value="Chromosome"/>
</dbReference>
<dbReference type="GO" id="GO:0042597">
    <property type="term" value="C:periplasmic space"/>
    <property type="evidence" value="ECO:0007669"/>
    <property type="project" value="UniProtKB-ARBA"/>
</dbReference>
<dbReference type="GO" id="GO:1904680">
    <property type="term" value="F:peptide transmembrane transporter activity"/>
    <property type="evidence" value="ECO:0007669"/>
    <property type="project" value="TreeGrafter"/>
</dbReference>
<proteinExistence type="predicted"/>
<dbReference type="PANTHER" id="PTHR30290:SF65">
    <property type="entry name" value="MONOACYL PHOSPHATIDYLINOSITOL TETRAMANNOSIDE-BINDING PROTEIN LPQW-RELATED"/>
    <property type="match status" value="1"/>
</dbReference>
<protein>
    <recommendedName>
        <fullName evidence="1">Solute-binding protein family 5 domain-containing protein</fullName>
    </recommendedName>
</protein>
<dbReference type="AlphaFoldDB" id="A0A895YMX2"/>
<reference evidence="2" key="1">
    <citation type="submission" date="2021-02" db="EMBL/GenBank/DDBJ databases">
        <title>Natrosporangium hydrolyticum gen. nov., sp. nov, a haloalkaliphilic actinobacterium from a soda solonchak soil.</title>
        <authorList>
            <person name="Sorokin D.Y."/>
            <person name="Khijniak T.V."/>
            <person name="Zakharycheva A.P."/>
            <person name="Boueva O.V."/>
            <person name="Ariskina E.V."/>
            <person name="Hahnke R.L."/>
            <person name="Bunk B."/>
            <person name="Sproer C."/>
            <person name="Schumann P."/>
            <person name="Evtushenko L.I."/>
            <person name="Kublanov I.V."/>
        </authorList>
    </citation>
    <scope>NUCLEOTIDE SEQUENCE</scope>
    <source>
        <strain evidence="2">DSM 106523</strain>
    </source>
</reference>
<dbReference type="PANTHER" id="PTHR30290">
    <property type="entry name" value="PERIPLASMIC BINDING COMPONENT OF ABC TRANSPORTER"/>
    <property type="match status" value="1"/>
</dbReference>
<dbReference type="Gene3D" id="3.40.190.10">
    <property type="entry name" value="Periplasmic binding protein-like II"/>
    <property type="match status" value="1"/>
</dbReference>